<dbReference type="AlphaFoldDB" id="E5A195"/>
<name>E5A195_LEPMJ</name>
<feature type="compositionally biased region" description="Basic and acidic residues" evidence="1">
    <location>
        <begin position="906"/>
        <end position="915"/>
    </location>
</feature>
<dbReference type="InterPro" id="IPR027417">
    <property type="entry name" value="P-loop_NTPase"/>
</dbReference>
<evidence type="ECO:0000313" key="2">
    <source>
        <dbReference type="EMBL" id="CBX97359.1"/>
    </source>
</evidence>
<accession>E5A195</accession>
<reference evidence="3" key="1">
    <citation type="journal article" date="2011" name="Nat. Commun.">
        <title>Effector diversification within compartments of the Leptosphaeria maculans genome affected by Repeat-Induced Point mutations.</title>
        <authorList>
            <person name="Rouxel T."/>
            <person name="Grandaubert J."/>
            <person name="Hane J.K."/>
            <person name="Hoede C."/>
            <person name="van de Wouw A.P."/>
            <person name="Couloux A."/>
            <person name="Dominguez V."/>
            <person name="Anthouard V."/>
            <person name="Bally P."/>
            <person name="Bourras S."/>
            <person name="Cozijnsen A.J."/>
            <person name="Ciuffetti L.M."/>
            <person name="Degrave A."/>
            <person name="Dilmaghani A."/>
            <person name="Duret L."/>
            <person name="Fudal I."/>
            <person name="Goodwin S.B."/>
            <person name="Gout L."/>
            <person name="Glaser N."/>
            <person name="Linglin J."/>
            <person name="Kema G.H.J."/>
            <person name="Lapalu N."/>
            <person name="Lawrence C.B."/>
            <person name="May K."/>
            <person name="Meyer M."/>
            <person name="Ollivier B."/>
            <person name="Poulain J."/>
            <person name="Schoch C.L."/>
            <person name="Simon A."/>
            <person name="Spatafora J.W."/>
            <person name="Stachowiak A."/>
            <person name="Turgeon B.G."/>
            <person name="Tyler B.M."/>
            <person name="Vincent D."/>
            <person name="Weissenbach J."/>
            <person name="Amselem J."/>
            <person name="Quesneville H."/>
            <person name="Oliver R.P."/>
            <person name="Wincker P."/>
            <person name="Balesdent M.-H."/>
            <person name="Howlett B.J."/>
        </authorList>
    </citation>
    <scope>NUCLEOTIDE SEQUENCE [LARGE SCALE GENOMIC DNA]</scope>
    <source>
        <strain evidence="3">JN3 / isolate v23.1.3 / race Av1-4-5-6-7-8</strain>
    </source>
</reference>
<dbReference type="eggNOG" id="ENOG502R8ZM">
    <property type="taxonomic scope" value="Eukaryota"/>
</dbReference>
<dbReference type="Gene3D" id="3.40.50.300">
    <property type="entry name" value="P-loop containing nucleotide triphosphate hydrolases"/>
    <property type="match status" value="1"/>
</dbReference>
<dbReference type="Proteomes" id="UP000002668">
    <property type="component" value="Genome"/>
</dbReference>
<gene>
    <name evidence="2" type="ORF">LEMA_P104900.1</name>
</gene>
<dbReference type="OMA" id="CLWPLVD"/>
<organism evidence="3">
    <name type="scientific">Leptosphaeria maculans (strain JN3 / isolate v23.1.3 / race Av1-4-5-6-7-8)</name>
    <name type="common">Blackleg fungus</name>
    <name type="synonym">Phoma lingam</name>
    <dbReference type="NCBI Taxonomy" id="985895"/>
    <lineage>
        <taxon>Eukaryota</taxon>
        <taxon>Fungi</taxon>
        <taxon>Dikarya</taxon>
        <taxon>Ascomycota</taxon>
        <taxon>Pezizomycotina</taxon>
        <taxon>Dothideomycetes</taxon>
        <taxon>Pleosporomycetidae</taxon>
        <taxon>Pleosporales</taxon>
        <taxon>Pleosporineae</taxon>
        <taxon>Leptosphaeriaceae</taxon>
        <taxon>Plenodomus</taxon>
        <taxon>Plenodomus lingam/Leptosphaeria maculans species complex</taxon>
    </lineage>
</organism>
<feature type="region of interest" description="Disordered" evidence="1">
    <location>
        <begin position="921"/>
        <end position="940"/>
    </location>
</feature>
<dbReference type="VEuPathDB" id="FungiDB:LEMA_P104900.1"/>
<protein>
    <submittedName>
        <fullName evidence="2">Uncharacterized protein</fullName>
    </submittedName>
</protein>
<dbReference type="InParanoid" id="E5A195"/>
<proteinExistence type="predicted"/>
<dbReference type="STRING" id="985895.E5A195"/>
<evidence type="ECO:0000313" key="3">
    <source>
        <dbReference type="Proteomes" id="UP000002668"/>
    </source>
</evidence>
<feature type="region of interest" description="Disordered" evidence="1">
    <location>
        <begin position="890"/>
        <end position="915"/>
    </location>
</feature>
<evidence type="ECO:0000256" key="1">
    <source>
        <dbReference type="SAM" id="MobiDB-lite"/>
    </source>
</evidence>
<dbReference type="PANTHER" id="PTHR36681:SF3">
    <property type="entry name" value="NUCLEAR GTPASE, GERMINAL CENTER-ASSOCIATED, TANDEM DUPLICATE 3"/>
    <property type="match status" value="1"/>
</dbReference>
<keyword evidence="3" id="KW-1185">Reference proteome</keyword>
<dbReference type="PANTHER" id="PTHR36681">
    <property type="entry name" value="NUCLEAR GTPASE, GERMINAL CENTER-ASSOCIATED, TANDEM DUPLICATE 3"/>
    <property type="match status" value="1"/>
</dbReference>
<sequence>MQSPAHLIQSFNAFVTMEPSPLMTFDEFAACEEARKTLLRYDSELEPKPQHPYYQMEKERIDTLLKEFGLPITGVLRGAPLDDKDLQHVLRTAEALSHVLRSKPLKIALVGAQGAGKSLLINATFEITGLSLTGADGAACTSSITRYAYYPPSANARTKLHAEIKFLRREKRNAMLKEHARHYYAYHHADIESDDDEDSAPKAAEKTNMDVSLKDTAQDVFENLFGSRQALQDAWNVQDYRSGEFLTLLQFKCNEALQEEKDYADGTVTRSADDAKELTDKLRSFLTTIKDQRCLWPLVEEIIIRVPHGILQGGLEIIDLPGWGDVNRTRVQHAESIKDIVDVEIIATDTSRISTDKKLIDGARAAVAHHGASGVKVVATRIDSLSKDELSQCSGPEFDEVNRRLNEVDEQENAMEDADDDCPVKTMLLRQYKTYLERYRKQRKIAQRSANLTATLPTLLQGGSSKGLPELYHVSSANYMDWIRKPKLRFENQPALTPEMTGIPAIRELLRTLPAGQNLQDYVRHIKGTIPEFIEKVKRTVAIDERDGGFKDIAEEFNSIRASFMSRLLSQARLSFQEASTISMTKIGKDIPTFKEQIEEKIMQNWIPLKWSAWNRTLKCQGVVMEGASKAQGLQNGCNWPRELAAILTPGFNKWSNLHNRHIKETFSSIFAVALASLHTKVITMMEKSSANVVTIERSKLKWKPLQTQLRAKLKIMSQDAQKLVQLKHEAATMEYSQERALITCLTDDMFSKIFEAIPDEKNPASSKSEKKKRKTYVMSKSKWQKKLMEELFLSPDAHFVDLVFRYFKKQFDNDMNKLLEEHFGRIDNHLYKFRAALAGEAPIDYKLTETGVEMRVELAKQLPALEAKAAELQSLLPEGVEMEEDADEFIPVKVEADDNDESDESKDMVYAEDALGSKKRADSLQVTMPKSKRIKSEFH</sequence>
<dbReference type="SUPFAM" id="SSF52540">
    <property type="entry name" value="P-loop containing nucleoside triphosphate hydrolases"/>
    <property type="match status" value="1"/>
</dbReference>
<dbReference type="EMBL" id="FP929131">
    <property type="protein sequence ID" value="CBX97359.1"/>
    <property type="molecule type" value="Genomic_DNA"/>
</dbReference>
<dbReference type="OrthoDB" id="3598281at2759"/>
<dbReference type="HOGENOM" id="CLU_316446_0_0_1"/>
<dbReference type="GeneID" id="13281011"/>